<organism evidence="1 2">
    <name type="scientific">Microbotryum silenes-dioicae</name>
    <dbReference type="NCBI Taxonomy" id="796604"/>
    <lineage>
        <taxon>Eukaryota</taxon>
        <taxon>Fungi</taxon>
        <taxon>Dikarya</taxon>
        <taxon>Basidiomycota</taxon>
        <taxon>Pucciniomycotina</taxon>
        <taxon>Microbotryomycetes</taxon>
        <taxon>Microbotryales</taxon>
        <taxon>Microbotryaceae</taxon>
        <taxon>Microbotryum</taxon>
    </lineage>
</organism>
<name>A0A2X0M2R6_9BASI</name>
<evidence type="ECO:0000313" key="2">
    <source>
        <dbReference type="Proteomes" id="UP000249464"/>
    </source>
</evidence>
<dbReference type="AlphaFoldDB" id="A0A2X0M2R6"/>
<dbReference type="Proteomes" id="UP000249464">
    <property type="component" value="Unassembled WGS sequence"/>
</dbReference>
<accession>A0A2X0M2R6</accession>
<proteinExistence type="predicted"/>
<gene>
    <name evidence="1" type="primary">BQ5605_C002g01481</name>
    <name evidence="1" type="ORF">BQ5605_C002G01481</name>
</gene>
<protein>
    <submittedName>
        <fullName evidence="1">BQ5605_C002g01481 protein</fullName>
    </submittedName>
</protein>
<evidence type="ECO:0000313" key="1">
    <source>
        <dbReference type="EMBL" id="SGY33333.1"/>
    </source>
</evidence>
<reference evidence="1 2" key="1">
    <citation type="submission" date="2016-11" db="EMBL/GenBank/DDBJ databases">
        <authorList>
            <person name="Jaros S."/>
            <person name="Januszkiewicz K."/>
            <person name="Wedrychowicz H."/>
        </authorList>
    </citation>
    <scope>NUCLEOTIDE SEQUENCE [LARGE SCALE GENOMIC DNA]</scope>
</reference>
<dbReference type="EMBL" id="FQNC01000041">
    <property type="protein sequence ID" value="SGY33333.1"/>
    <property type="molecule type" value="Genomic_DNA"/>
</dbReference>
<keyword evidence="2" id="KW-1185">Reference proteome</keyword>
<sequence length="222" mass="24478">MHERTWTSLSTETFLARIAMDCFSSPKEEPSTRDQGPSLQSSEMIELITYAFFCKSHIKSTVTGYKHVSAGSDLPELWSIRVGHTSSVVLSRMIDSLTRHPYPILTPAPMLTLGPTLAVGSTSAVSSMKQGSIISALIDLDARAIAEAWARFSAVIVGERRRSNKGFVVLYDARMSVLAGIAELVNRRHRCVSADSLFVYMCKQFNTTHAADLICVHAPRAW</sequence>